<dbReference type="SUPFAM" id="SSF56300">
    <property type="entry name" value="Metallo-dependent phosphatases"/>
    <property type="match status" value="1"/>
</dbReference>
<evidence type="ECO:0000313" key="3">
    <source>
        <dbReference type="Proteomes" id="UP000199577"/>
    </source>
</evidence>
<dbReference type="AlphaFoldDB" id="A0A1I1KDY2"/>
<dbReference type="PANTHER" id="PTHR43143">
    <property type="entry name" value="METALLOPHOSPHOESTERASE, CALCINEURIN SUPERFAMILY"/>
    <property type="match status" value="1"/>
</dbReference>
<dbReference type="EMBL" id="FOLL01000015">
    <property type="protein sequence ID" value="SFC58715.1"/>
    <property type="molecule type" value="Genomic_DNA"/>
</dbReference>
<dbReference type="OrthoDB" id="9772095at2"/>
<dbReference type="STRING" id="623281.SAMN05421747_11584"/>
<dbReference type="InterPro" id="IPR029052">
    <property type="entry name" value="Metallo-depent_PP-like"/>
</dbReference>
<organism evidence="2 3">
    <name type="scientific">Parapedobacter composti</name>
    <dbReference type="NCBI Taxonomy" id="623281"/>
    <lineage>
        <taxon>Bacteria</taxon>
        <taxon>Pseudomonadati</taxon>
        <taxon>Bacteroidota</taxon>
        <taxon>Sphingobacteriia</taxon>
        <taxon>Sphingobacteriales</taxon>
        <taxon>Sphingobacteriaceae</taxon>
        <taxon>Parapedobacter</taxon>
    </lineage>
</organism>
<dbReference type="Pfam" id="PF00149">
    <property type="entry name" value="Metallophos"/>
    <property type="match status" value="1"/>
</dbReference>
<dbReference type="PANTHER" id="PTHR43143:SF5">
    <property type="entry name" value="SECRETED PROTEIN"/>
    <property type="match status" value="1"/>
</dbReference>
<dbReference type="InterPro" id="IPR051918">
    <property type="entry name" value="STPP_CPPED1"/>
</dbReference>
<keyword evidence="3" id="KW-1185">Reference proteome</keyword>
<reference evidence="3" key="1">
    <citation type="submission" date="2016-10" db="EMBL/GenBank/DDBJ databases">
        <authorList>
            <person name="Varghese N."/>
            <person name="Submissions S."/>
        </authorList>
    </citation>
    <scope>NUCLEOTIDE SEQUENCE [LARGE SCALE GENOMIC DNA]</scope>
    <source>
        <strain evidence="3">DSM 22900</strain>
    </source>
</reference>
<name>A0A1I1KDY2_9SPHI</name>
<dbReference type="RefSeq" id="WP_090974393.1">
    <property type="nucleotide sequence ID" value="NZ_FOLL01000015.1"/>
</dbReference>
<dbReference type="Gene3D" id="3.60.21.10">
    <property type="match status" value="1"/>
</dbReference>
<protein>
    <submittedName>
        <fullName evidence="2">3',5'-cyclic AMP phosphodiesterase CpdA</fullName>
    </submittedName>
</protein>
<sequence length="367" mass="41456">MHIPKGLPLLTLLLLVSVRLVSQVPSWTPALSDSGSWSIILLPDVQGYAKFNRNQPIFDLMVRWIEDNRERLNIQMVLCTGDIVEQNYITALPEENGDQLSSVQWRFMSETFGRLDRKLPYVLCTGNHDYGTNHTENRYSQFNSFFPPDKNPLAQALLVDMAPNASGVKTLENACYAYNSPLGQQLLVFSLEYAPRKAVVDWAKEMMDQPAYANHMGVLLTHSYMRSSVKGNERIEQEDYPPGFSDMTTGQQLWDRLVSVSPNLRLVLCGHVVDVASHEGHVGFRTDTNQVGKIVNQMLFNAQNEGGNWKGNGGDGWLRILEFLPDGKTVQVRTFSPLFASSPATAHLAWRTDKFDQFSFELNRNNP</sequence>
<evidence type="ECO:0000259" key="1">
    <source>
        <dbReference type="Pfam" id="PF00149"/>
    </source>
</evidence>
<dbReference type="Proteomes" id="UP000199577">
    <property type="component" value="Unassembled WGS sequence"/>
</dbReference>
<dbReference type="GO" id="GO:0016787">
    <property type="term" value="F:hydrolase activity"/>
    <property type="evidence" value="ECO:0007669"/>
    <property type="project" value="InterPro"/>
</dbReference>
<evidence type="ECO:0000313" key="2">
    <source>
        <dbReference type="EMBL" id="SFC58715.1"/>
    </source>
</evidence>
<feature type="domain" description="Calcineurin-like phosphoesterase" evidence="1">
    <location>
        <begin position="57"/>
        <end position="272"/>
    </location>
</feature>
<gene>
    <name evidence="2" type="ORF">SAMN05421747_11584</name>
</gene>
<dbReference type="InterPro" id="IPR004843">
    <property type="entry name" value="Calcineurin-like_PHP"/>
</dbReference>
<proteinExistence type="predicted"/>
<accession>A0A1I1KDY2</accession>